<dbReference type="EMBL" id="JANPWB010000010">
    <property type="protein sequence ID" value="KAJ1145645.1"/>
    <property type="molecule type" value="Genomic_DNA"/>
</dbReference>
<accession>A0AAV7R2I8</accession>
<gene>
    <name evidence="2" type="ORF">NDU88_011931</name>
</gene>
<dbReference type="Proteomes" id="UP001066276">
    <property type="component" value="Chromosome 6"/>
</dbReference>
<proteinExistence type="predicted"/>
<evidence type="ECO:0000313" key="3">
    <source>
        <dbReference type="Proteomes" id="UP001066276"/>
    </source>
</evidence>
<name>A0AAV7R2I8_PLEWA</name>
<organism evidence="2 3">
    <name type="scientific">Pleurodeles waltl</name>
    <name type="common">Iberian ribbed newt</name>
    <dbReference type="NCBI Taxonomy" id="8319"/>
    <lineage>
        <taxon>Eukaryota</taxon>
        <taxon>Metazoa</taxon>
        <taxon>Chordata</taxon>
        <taxon>Craniata</taxon>
        <taxon>Vertebrata</taxon>
        <taxon>Euteleostomi</taxon>
        <taxon>Amphibia</taxon>
        <taxon>Batrachia</taxon>
        <taxon>Caudata</taxon>
        <taxon>Salamandroidea</taxon>
        <taxon>Salamandridae</taxon>
        <taxon>Pleurodelinae</taxon>
        <taxon>Pleurodeles</taxon>
    </lineage>
</organism>
<protein>
    <submittedName>
        <fullName evidence="2">Uncharacterized protein</fullName>
    </submittedName>
</protein>
<sequence length="66" mass="6741">MAVADSQMGVWKAGSDGVDQLRNTLDSGLAYPARGRGSPLVALLAGSGDDQPAGGFPQGGEIIQRR</sequence>
<dbReference type="AlphaFoldDB" id="A0AAV7R2I8"/>
<reference evidence="2" key="1">
    <citation type="journal article" date="2022" name="bioRxiv">
        <title>Sequencing and chromosome-scale assembly of the giantPleurodeles waltlgenome.</title>
        <authorList>
            <person name="Brown T."/>
            <person name="Elewa A."/>
            <person name="Iarovenko S."/>
            <person name="Subramanian E."/>
            <person name="Araus A.J."/>
            <person name="Petzold A."/>
            <person name="Susuki M."/>
            <person name="Suzuki K.-i.T."/>
            <person name="Hayashi T."/>
            <person name="Toyoda A."/>
            <person name="Oliveira C."/>
            <person name="Osipova E."/>
            <person name="Leigh N.D."/>
            <person name="Simon A."/>
            <person name="Yun M.H."/>
        </authorList>
    </citation>
    <scope>NUCLEOTIDE SEQUENCE</scope>
    <source>
        <strain evidence="2">20211129_DDA</strain>
        <tissue evidence="2">Liver</tissue>
    </source>
</reference>
<evidence type="ECO:0000313" key="2">
    <source>
        <dbReference type="EMBL" id="KAJ1145645.1"/>
    </source>
</evidence>
<evidence type="ECO:0000256" key="1">
    <source>
        <dbReference type="SAM" id="MobiDB-lite"/>
    </source>
</evidence>
<feature type="region of interest" description="Disordered" evidence="1">
    <location>
        <begin position="42"/>
        <end position="66"/>
    </location>
</feature>
<keyword evidence="3" id="KW-1185">Reference proteome</keyword>
<comment type="caution">
    <text evidence="2">The sequence shown here is derived from an EMBL/GenBank/DDBJ whole genome shotgun (WGS) entry which is preliminary data.</text>
</comment>